<dbReference type="GO" id="GO:0039648">
    <property type="term" value="P:symbiont-mediated perturbation of host ubiquitin-like protein modification"/>
    <property type="evidence" value="ECO:0007669"/>
    <property type="project" value="UniProtKB-KW"/>
</dbReference>
<name>J9R096_9ALPH</name>
<proteinExistence type="predicted"/>
<evidence type="ECO:0000259" key="9">
    <source>
        <dbReference type="PROSITE" id="PS50089"/>
    </source>
</evidence>
<feature type="domain" description="RING-type" evidence="9">
    <location>
        <begin position="76"/>
        <end position="116"/>
    </location>
</feature>
<evidence type="ECO:0000256" key="8">
    <source>
        <dbReference type="SAM" id="MobiDB-lite"/>
    </source>
</evidence>
<gene>
    <name evidence="10" type="primary">ICP0</name>
</gene>
<evidence type="ECO:0000256" key="4">
    <source>
        <dbReference type="ARBA" id="ARBA00022723"/>
    </source>
</evidence>
<keyword evidence="5 7" id="KW-0863">Zinc-finger</keyword>
<feature type="compositionally biased region" description="Basic and acidic residues" evidence="8">
    <location>
        <begin position="12"/>
        <end position="26"/>
    </location>
</feature>
<dbReference type="PROSITE" id="PS50089">
    <property type="entry name" value="ZF_RING_2"/>
    <property type="match status" value="1"/>
</dbReference>
<dbReference type="GO" id="GO:0061630">
    <property type="term" value="F:ubiquitin protein ligase activity"/>
    <property type="evidence" value="ECO:0007669"/>
    <property type="project" value="TreeGrafter"/>
</dbReference>
<feature type="compositionally biased region" description="Pro residues" evidence="8">
    <location>
        <begin position="255"/>
        <end position="269"/>
    </location>
</feature>
<evidence type="ECO:0000256" key="7">
    <source>
        <dbReference type="PROSITE-ProRule" id="PRU00175"/>
    </source>
</evidence>
<sequence>MGAGAARYKVSGRPEQRQTPSGEREGSTAAGARRRGSATARRHPAQAPADDMDAVAGDSAGPAHAHAHSEAAQDTCAICTDVIDEAVRCRTFPCLHAFCIPCLKTWISRKNTCPLCAAAVAYLIVGVNEDGAFATIPVVSGARTHADAEEAIRTGTAVDFIWAGRPERAPASVTLGGHTVRALSPPAGRGRRRPPAAAALPAVGEEEADDDDDAGAPPPSSDDDDDLDFVPPRAPRPRVRAPRAAVVVVIGDSPPSSPTRPEPRAPPAPHPRRHDAPPGRAYRAGPADSAFRRLRRPGRLRLPARPTPPPQTSPPARPTPPDSASGASSGPADSASGADLAAADLAAGPPDAAAADLSAGPRPAAGAAASRAGPSCAAAAAAAAAAASRAGPPWPAAAGPAAAAGPPGPGPLLAQARVPAAAAAPRGGRAQVRPQDAPLGGPARPAPPHALPAARGRRRGGRGHGPVPQPDADRGLPAGGGHADGRHRRVRRAGLPLGGAGRDAGGRVPGVGAEDGPAPGPGGRRGRAGRARGGGGGGGGGAGGGGPRRPGRREGPAGGPAVLPARRARGRAELL</sequence>
<dbReference type="InterPro" id="IPR017907">
    <property type="entry name" value="Znf_RING_CS"/>
</dbReference>
<dbReference type="Pfam" id="PF13639">
    <property type="entry name" value="zf-RING_2"/>
    <property type="match status" value="1"/>
</dbReference>
<dbReference type="PANTHER" id="PTHR45969:SF69">
    <property type="entry name" value="FINGER DOMAIN PROTEIN, PUTATIVE (AFU_ORTHOLOGUE AFUA_3G12190)-RELATED"/>
    <property type="match status" value="1"/>
</dbReference>
<evidence type="ECO:0000256" key="2">
    <source>
        <dbReference type="ARBA" id="ARBA00022662"/>
    </source>
</evidence>
<dbReference type="RefSeq" id="YP_009230192.1">
    <property type="nucleotide sequence ID" value="NC_029311.1"/>
</dbReference>
<dbReference type="PANTHER" id="PTHR45969">
    <property type="entry name" value="RING ZINC FINGER PROTEIN-RELATED"/>
    <property type="match status" value="1"/>
</dbReference>
<dbReference type="SMART" id="SM00184">
    <property type="entry name" value="RING"/>
    <property type="match status" value="1"/>
</dbReference>
<keyword evidence="1" id="KW-0945">Host-virus interaction</keyword>
<evidence type="ECO:0000313" key="10">
    <source>
        <dbReference type="EMBL" id="AFR32502.1"/>
    </source>
</evidence>
<dbReference type="SUPFAM" id="SSF57850">
    <property type="entry name" value="RING/U-box"/>
    <property type="match status" value="1"/>
</dbReference>
<dbReference type="KEGG" id="vg:26887611"/>
<keyword evidence="11" id="KW-1185">Reference proteome</keyword>
<feature type="compositionally biased region" description="Acidic residues" evidence="8">
    <location>
        <begin position="204"/>
        <end position="214"/>
    </location>
</feature>
<keyword evidence="6" id="KW-0862">Zinc</keyword>
<dbReference type="InterPro" id="IPR013083">
    <property type="entry name" value="Znf_RING/FYVE/PHD"/>
</dbReference>
<dbReference type="OrthoDB" id="24359at10239"/>
<keyword evidence="3" id="KW-1128">Modulation of host ubiquitin pathway by viral E3 ligase</keyword>
<dbReference type="Proteomes" id="UP000167073">
    <property type="component" value="Segment"/>
</dbReference>
<protein>
    <submittedName>
        <fullName evidence="10">Immediate early protein ICP0</fullName>
    </submittedName>
</protein>
<evidence type="ECO:0000256" key="3">
    <source>
        <dbReference type="ARBA" id="ARBA00022711"/>
    </source>
</evidence>
<dbReference type="GeneID" id="26887611"/>
<evidence type="ECO:0000256" key="6">
    <source>
        <dbReference type="ARBA" id="ARBA00022833"/>
    </source>
</evidence>
<keyword evidence="4" id="KW-0479">Metal-binding</keyword>
<dbReference type="GO" id="GO:0016567">
    <property type="term" value="P:protein ubiquitination"/>
    <property type="evidence" value="ECO:0007669"/>
    <property type="project" value="TreeGrafter"/>
</dbReference>
<feature type="compositionally biased region" description="Basic residues" evidence="8">
    <location>
        <begin position="32"/>
        <end position="44"/>
    </location>
</feature>
<dbReference type="Gene3D" id="3.30.40.10">
    <property type="entry name" value="Zinc/RING finger domain, C3HC4 (zinc finger)"/>
    <property type="match status" value="1"/>
</dbReference>
<feature type="compositionally biased region" description="Gly residues" evidence="8">
    <location>
        <begin position="496"/>
        <end position="509"/>
    </location>
</feature>
<feature type="compositionally biased region" description="Pro residues" evidence="8">
    <location>
        <begin position="305"/>
        <end position="321"/>
    </location>
</feature>
<dbReference type="GO" id="GO:0008270">
    <property type="term" value="F:zinc ion binding"/>
    <property type="evidence" value="ECO:0007669"/>
    <property type="project" value="UniProtKB-KW"/>
</dbReference>
<dbReference type="InterPro" id="IPR001841">
    <property type="entry name" value="Znf_RING"/>
</dbReference>
<organism evidence="10 11">
    <name type="scientific">Leporid alphaherpesvirus 4</name>
    <dbReference type="NCBI Taxonomy" id="481315"/>
    <lineage>
        <taxon>Viruses</taxon>
        <taxon>Duplodnaviria</taxon>
        <taxon>Heunggongvirae</taxon>
        <taxon>Peploviricota</taxon>
        <taxon>Herviviricetes</taxon>
        <taxon>Herpesvirales</taxon>
        <taxon>Orthoherpesviridae</taxon>
        <taxon>Alphaherpesvirinae</taxon>
        <taxon>Simplexvirus</taxon>
        <taxon>Simplexvirus leporidalpha4</taxon>
    </lineage>
</organism>
<feature type="compositionally biased region" description="Low complexity" evidence="8">
    <location>
        <begin position="278"/>
        <end position="287"/>
    </location>
</feature>
<evidence type="ECO:0000313" key="11">
    <source>
        <dbReference type="Proteomes" id="UP000167073"/>
    </source>
</evidence>
<dbReference type="EMBL" id="JQ596859">
    <property type="protein sequence ID" value="AFR32502.1"/>
    <property type="molecule type" value="Genomic_DNA"/>
</dbReference>
<dbReference type="PROSITE" id="PS00518">
    <property type="entry name" value="ZF_RING_1"/>
    <property type="match status" value="1"/>
</dbReference>
<evidence type="ECO:0000256" key="1">
    <source>
        <dbReference type="ARBA" id="ARBA00022581"/>
    </source>
</evidence>
<evidence type="ECO:0000256" key="5">
    <source>
        <dbReference type="ARBA" id="ARBA00022771"/>
    </source>
</evidence>
<feature type="compositionally biased region" description="Low complexity" evidence="8">
    <location>
        <begin position="322"/>
        <end position="443"/>
    </location>
</feature>
<feature type="region of interest" description="Disordered" evidence="8">
    <location>
        <begin position="1"/>
        <end position="66"/>
    </location>
</feature>
<reference evidence="10 11" key="1">
    <citation type="journal article" date="2012" name="Virology">
        <title>Analysis of the genome of leporid herpesvirus 4.</title>
        <authorList>
            <person name="Babra B."/>
            <person name="Watson G."/>
            <person name="Xu W."/>
            <person name="Jeffrey B.M."/>
            <person name="Xu J.R."/>
            <person name="Rockey D.D."/>
            <person name="Rohrmann G.F."/>
            <person name="Jin L."/>
        </authorList>
    </citation>
    <scope>NUCLEOTIDE SEQUENCE [LARGE SCALE GENOMIC DNA]</scope>
    <source>
        <strain evidence="10">LHV4012612</strain>
    </source>
</reference>
<feature type="compositionally biased region" description="Gly residues" evidence="8">
    <location>
        <begin position="531"/>
        <end position="548"/>
    </location>
</feature>
<accession>J9R096</accession>
<keyword evidence="2" id="KW-1130">Modulation of host ubiquitin pathway by virus</keyword>
<feature type="region of interest" description="Disordered" evidence="8">
    <location>
        <begin position="172"/>
        <end position="575"/>
    </location>
</feature>